<dbReference type="InterPro" id="IPR011006">
    <property type="entry name" value="CheY-like_superfamily"/>
</dbReference>
<dbReference type="KEGG" id="proe:H9L23_11760"/>
<reference evidence="4 5" key="1">
    <citation type="submission" date="2020-08" db="EMBL/GenBank/DDBJ databases">
        <title>Genome sequence of Pedobacter roseus KACC 11594T.</title>
        <authorList>
            <person name="Hyun D.-W."/>
            <person name="Bae J.-W."/>
        </authorList>
    </citation>
    <scope>NUCLEOTIDE SEQUENCE [LARGE SCALE GENOMIC DNA]</scope>
    <source>
        <strain evidence="4 5">KACC 11594</strain>
    </source>
</reference>
<name>A0A7G9QMX7_9SPHI</name>
<gene>
    <name evidence="4" type="ORF">H9L23_11760</name>
</gene>
<protein>
    <submittedName>
        <fullName evidence="4">Response regulator transcription factor</fullName>
    </submittedName>
</protein>
<evidence type="ECO:0000313" key="4">
    <source>
        <dbReference type="EMBL" id="QNN44702.1"/>
    </source>
</evidence>
<evidence type="ECO:0000313" key="5">
    <source>
        <dbReference type="Proteomes" id="UP000515806"/>
    </source>
</evidence>
<dbReference type="Proteomes" id="UP000515806">
    <property type="component" value="Chromosome"/>
</dbReference>
<dbReference type="PANTHER" id="PTHR44591">
    <property type="entry name" value="STRESS RESPONSE REGULATOR PROTEIN 1"/>
    <property type="match status" value="1"/>
</dbReference>
<dbReference type="InterPro" id="IPR050595">
    <property type="entry name" value="Bact_response_regulator"/>
</dbReference>
<evidence type="ECO:0000256" key="1">
    <source>
        <dbReference type="ARBA" id="ARBA00022553"/>
    </source>
</evidence>
<feature type="domain" description="Response regulatory" evidence="3">
    <location>
        <begin position="8"/>
        <end position="122"/>
    </location>
</feature>
<dbReference type="PANTHER" id="PTHR44591:SF3">
    <property type="entry name" value="RESPONSE REGULATORY DOMAIN-CONTAINING PROTEIN"/>
    <property type="match status" value="1"/>
</dbReference>
<feature type="modified residue" description="4-aspartylphosphate" evidence="2">
    <location>
        <position position="57"/>
    </location>
</feature>
<dbReference type="Gene3D" id="3.40.50.2300">
    <property type="match status" value="1"/>
</dbReference>
<evidence type="ECO:0000259" key="3">
    <source>
        <dbReference type="PROSITE" id="PS50110"/>
    </source>
</evidence>
<dbReference type="RefSeq" id="WP_187595132.1">
    <property type="nucleotide sequence ID" value="NZ_CP060723.1"/>
</dbReference>
<dbReference type="GO" id="GO:0000160">
    <property type="term" value="P:phosphorelay signal transduction system"/>
    <property type="evidence" value="ECO:0007669"/>
    <property type="project" value="InterPro"/>
</dbReference>
<dbReference type="AlphaFoldDB" id="A0A7G9QMX7"/>
<dbReference type="SUPFAM" id="SSF52172">
    <property type="entry name" value="CheY-like"/>
    <property type="match status" value="1"/>
</dbReference>
<accession>A0A7G9QMX7</accession>
<dbReference type="SMART" id="SM00448">
    <property type="entry name" value="REC"/>
    <property type="match status" value="1"/>
</dbReference>
<dbReference type="EMBL" id="CP060723">
    <property type="protein sequence ID" value="QNN44702.1"/>
    <property type="molecule type" value="Genomic_DNA"/>
</dbReference>
<dbReference type="PROSITE" id="PS50110">
    <property type="entry name" value="RESPONSE_REGULATORY"/>
    <property type="match status" value="1"/>
</dbReference>
<keyword evidence="5" id="KW-1185">Reference proteome</keyword>
<organism evidence="4 5">
    <name type="scientific">Pedobacter roseus</name>
    <dbReference type="NCBI Taxonomy" id="336820"/>
    <lineage>
        <taxon>Bacteria</taxon>
        <taxon>Pseudomonadati</taxon>
        <taxon>Bacteroidota</taxon>
        <taxon>Sphingobacteriia</taxon>
        <taxon>Sphingobacteriales</taxon>
        <taxon>Sphingobacteriaceae</taxon>
        <taxon>Pedobacter</taxon>
    </lineage>
</organism>
<sequence>MRSLNTPKILIIEDHHATLEAIKMIFEFEGYTVLGLTSTIDLHSEVANFAPDVILIDVLLNTTDGRSICTELKLSVHAAIPILLMSSRNGFQHKSYYKAHWDDYIEKPFEMETIIQRVKMLMRPEKH</sequence>
<proteinExistence type="predicted"/>
<dbReference type="InterPro" id="IPR001789">
    <property type="entry name" value="Sig_transdc_resp-reg_receiver"/>
</dbReference>
<keyword evidence="1 2" id="KW-0597">Phosphoprotein</keyword>
<evidence type="ECO:0000256" key="2">
    <source>
        <dbReference type="PROSITE-ProRule" id="PRU00169"/>
    </source>
</evidence>
<dbReference type="Pfam" id="PF00072">
    <property type="entry name" value="Response_reg"/>
    <property type="match status" value="1"/>
</dbReference>